<protein>
    <recommendedName>
        <fullName evidence="2">HEAT repeat domain-containing protein</fullName>
    </recommendedName>
</protein>
<organism evidence="1">
    <name type="scientific">Sinomonas puerhi</name>
    <dbReference type="NCBI Taxonomy" id="3238584"/>
    <lineage>
        <taxon>Bacteria</taxon>
        <taxon>Bacillati</taxon>
        <taxon>Actinomycetota</taxon>
        <taxon>Actinomycetes</taxon>
        <taxon>Micrococcales</taxon>
        <taxon>Micrococcaceae</taxon>
        <taxon>Sinomonas</taxon>
    </lineage>
</organism>
<dbReference type="RefSeq" id="WP_369046423.1">
    <property type="nucleotide sequence ID" value="NZ_CP163302.1"/>
</dbReference>
<proteinExistence type="predicted"/>
<dbReference type="AlphaFoldDB" id="A0AB39L6R5"/>
<dbReference type="KEGG" id="spue:AB5L97_03130"/>
<evidence type="ECO:0000313" key="1">
    <source>
        <dbReference type="EMBL" id="XDP46030.1"/>
    </source>
</evidence>
<dbReference type="InterPro" id="IPR011989">
    <property type="entry name" value="ARM-like"/>
</dbReference>
<sequence length="207" mass="22842">MPDSEWEALRRDLERAGVSGADELGRFVSNVEFFGDSAFDERAAMPVLLTALPRLTEPRLVSAVAGHLRRPWARPQAFDPLLAAFRHWAQKDATTAWHLGDALGSAATMDRLPSLVDLCLNRAYGTARQMPVAALGRFKKSSDVRPALLELIHDGDVGLHAMSALRRVVGAADALPYIEEVKHTDAGSRLGDQAAREIRKIRKWLKQ</sequence>
<reference evidence="1" key="1">
    <citation type="submission" date="2024-07" db="EMBL/GenBank/DDBJ databases">
        <authorList>
            <person name="fu j."/>
        </authorList>
    </citation>
    <scope>NUCLEOTIDE SEQUENCE</scope>
    <source>
        <strain evidence="1">P10A9</strain>
    </source>
</reference>
<dbReference type="EMBL" id="CP163302">
    <property type="protein sequence ID" value="XDP46030.1"/>
    <property type="molecule type" value="Genomic_DNA"/>
</dbReference>
<gene>
    <name evidence="1" type="ORF">AB5L97_03130</name>
</gene>
<dbReference type="Gene3D" id="1.25.10.10">
    <property type="entry name" value="Leucine-rich Repeat Variant"/>
    <property type="match status" value="1"/>
</dbReference>
<name>A0AB39L6R5_9MICC</name>
<accession>A0AB39L6R5</accession>
<evidence type="ECO:0008006" key="2">
    <source>
        <dbReference type="Google" id="ProtNLM"/>
    </source>
</evidence>